<evidence type="ECO:0000313" key="5">
    <source>
        <dbReference type="Proteomes" id="UP000266568"/>
    </source>
</evidence>
<dbReference type="InterPro" id="IPR042047">
    <property type="entry name" value="SleB_dom1"/>
</dbReference>
<dbReference type="EMBL" id="QXDC01000002">
    <property type="protein sequence ID" value="RIA45726.1"/>
    <property type="molecule type" value="Genomic_DNA"/>
</dbReference>
<keyword evidence="2" id="KW-0472">Membrane</keyword>
<feature type="domain" description="Cell wall hydrolase SleB" evidence="3">
    <location>
        <begin position="128"/>
        <end position="237"/>
    </location>
</feature>
<gene>
    <name evidence="4" type="ORF">DFR49_0251</name>
</gene>
<dbReference type="InterPro" id="IPR011105">
    <property type="entry name" value="Cell_wall_hydrolase_SleB"/>
</dbReference>
<evidence type="ECO:0000313" key="4">
    <source>
        <dbReference type="EMBL" id="RIA45726.1"/>
    </source>
</evidence>
<keyword evidence="4" id="KW-0378">Hydrolase</keyword>
<feature type="transmembrane region" description="Helical" evidence="2">
    <location>
        <begin position="20"/>
        <end position="43"/>
    </location>
</feature>
<proteinExistence type="predicted"/>
<name>A0A397P842_9SPHN</name>
<keyword evidence="2" id="KW-0812">Transmembrane</keyword>
<dbReference type="GO" id="GO:0016787">
    <property type="term" value="F:hydrolase activity"/>
    <property type="evidence" value="ECO:0007669"/>
    <property type="project" value="UniProtKB-KW"/>
</dbReference>
<accession>A0A397P842</accession>
<dbReference type="RefSeq" id="WP_211325786.1">
    <property type="nucleotide sequence ID" value="NZ_QXDC01000002.1"/>
</dbReference>
<keyword evidence="5" id="KW-1185">Reference proteome</keyword>
<reference evidence="4 5" key="1">
    <citation type="submission" date="2018-08" db="EMBL/GenBank/DDBJ databases">
        <title>Genomic Encyclopedia of Type Strains, Phase IV (KMG-IV): sequencing the most valuable type-strain genomes for metagenomic binning, comparative biology and taxonomic classification.</title>
        <authorList>
            <person name="Goeker M."/>
        </authorList>
    </citation>
    <scope>NUCLEOTIDE SEQUENCE [LARGE SCALE GENOMIC DNA]</scope>
    <source>
        <strain evidence="4 5">DSM 25527</strain>
    </source>
</reference>
<feature type="region of interest" description="Disordered" evidence="1">
    <location>
        <begin position="417"/>
        <end position="454"/>
    </location>
</feature>
<evidence type="ECO:0000259" key="3">
    <source>
        <dbReference type="Pfam" id="PF07486"/>
    </source>
</evidence>
<comment type="caution">
    <text evidence="4">The sequence shown here is derived from an EMBL/GenBank/DDBJ whole genome shotgun (WGS) entry which is preliminary data.</text>
</comment>
<evidence type="ECO:0000256" key="1">
    <source>
        <dbReference type="SAM" id="MobiDB-lite"/>
    </source>
</evidence>
<evidence type="ECO:0000256" key="2">
    <source>
        <dbReference type="SAM" id="Phobius"/>
    </source>
</evidence>
<dbReference type="Gene3D" id="1.10.10.2520">
    <property type="entry name" value="Cell wall hydrolase SleB, domain 1"/>
    <property type="match status" value="1"/>
</dbReference>
<organism evidence="4 5">
    <name type="scientific">Hephaestia caeni</name>
    <dbReference type="NCBI Taxonomy" id="645617"/>
    <lineage>
        <taxon>Bacteria</taxon>
        <taxon>Pseudomonadati</taxon>
        <taxon>Pseudomonadota</taxon>
        <taxon>Alphaproteobacteria</taxon>
        <taxon>Sphingomonadales</taxon>
        <taxon>Sphingomonadaceae</taxon>
        <taxon>Hephaestia</taxon>
    </lineage>
</organism>
<dbReference type="Proteomes" id="UP000266568">
    <property type="component" value="Unassembled WGS sequence"/>
</dbReference>
<dbReference type="Pfam" id="PF07486">
    <property type="entry name" value="Hydrolase_2"/>
    <property type="match status" value="1"/>
</dbReference>
<protein>
    <submittedName>
        <fullName evidence="4">Spore germination cell wall hydrolase CwlJ-like protein</fullName>
    </submittedName>
</protein>
<sequence>MTIDLPSGAAAPGFARAHPVLAAVLALVAVLAVALPTAIVLTAPTPTRIAKKLHKHQRVVPPAELPPVEPVAYINLAPGDARLINAAVPFSTDPNPAAKPFRLPAADTDADRARALDCLAAAVLYEAGDDAEGEQAVAQVVLNRVRHPAFPKTVCGVVFQGSERSTGCQFTFTCDGALTRRFSNAAWDRARDVAKAALTGHVDKAVGYATHYHTDWVVPYWSSSLDKVTAVGTHLFFRWTGWWGTPPAFNRDVLSSEPAIAILAPLSDAHRAAIGLAMGAPGSVDAATLDNAALPVSTAADPDSFLVTLDKSIAPATYPALAARTCGSRPYCKFMAWTDASATPAKLPLSQQQVAMMSFSYLRDTANGYDKALWNCGEFDRPQLNQCMKLQVLMPATPKKVEDIFLRDLGPDTAPIPMVAAQPAKPAPTPLAGVRRKDEPPAITVPQIALPQER</sequence>
<dbReference type="AlphaFoldDB" id="A0A397P842"/>
<keyword evidence="2" id="KW-1133">Transmembrane helix</keyword>